<dbReference type="AlphaFoldDB" id="A0A9D7SSD8"/>
<sequence>MKIFYAVQATGNGHISRAREIYPYLQELGTVDFMLSGSNATLQPEFPIKYRSNGLSLFYSNCGGLNYRQTFHKAKFLSVVKYSKSLPLETYDLIINDFDFVTAYACWKRNLRSVQFGHQASFQSEHTPRPSNRSVLGEMILKHYGKASDYVGLHFRPYDDYIFPPVIKQSIRNAQPADHGHITVYLPAHRQHCIEHILKEISPVEVHWFLPGVTSVYKEDNITFYPISQDYFNESLIHCHGIMTAGGFETPSEALYLNKKLLSIPIMDQYEQQCNAAALELLGIRIMKDLNEQTKSDFFHWVTSPKIKINMPANDIGSTLNYLMNKSAKDQRKSRLLPSV</sequence>
<accession>A0A9D7SSD8</accession>
<dbReference type="GO" id="GO:0016740">
    <property type="term" value="F:transferase activity"/>
    <property type="evidence" value="ECO:0007669"/>
    <property type="project" value="UniProtKB-KW"/>
</dbReference>
<dbReference type="Pfam" id="PF13528">
    <property type="entry name" value="Glyco_trans_1_3"/>
    <property type="match status" value="1"/>
</dbReference>
<evidence type="ECO:0000313" key="1">
    <source>
        <dbReference type="EMBL" id="MBK9980992.1"/>
    </source>
</evidence>
<proteinExistence type="predicted"/>
<reference evidence="1 2" key="1">
    <citation type="submission" date="2020-10" db="EMBL/GenBank/DDBJ databases">
        <title>Connecting structure to function with the recovery of over 1000 high-quality activated sludge metagenome-assembled genomes encoding full-length rRNA genes using long-read sequencing.</title>
        <authorList>
            <person name="Singleton C.M."/>
            <person name="Petriglieri F."/>
            <person name="Kristensen J.M."/>
            <person name="Kirkegaard R.H."/>
            <person name="Michaelsen T.Y."/>
            <person name="Andersen M.H."/>
            <person name="Karst S.M."/>
            <person name="Dueholm M.S."/>
            <person name="Nielsen P.H."/>
            <person name="Albertsen M."/>
        </authorList>
    </citation>
    <scope>NUCLEOTIDE SEQUENCE [LARGE SCALE GENOMIC DNA]</scope>
    <source>
        <strain evidence="1">Ribe_18-Q3-R11-54_MAXAC.273</strain>
    </source>
</reference>
<dbReference type="Proteomes" id="UP000808337">
    <property type="component" value="Unassembled WGS sequence"/>
</dbReference>
<comment type="caution">
    <text evidence="1">The sequence shown here is derived from an EMBL/GenBank/DDBJ whole genome shotgun (WGS) entry which is preliminary data.</text>
</comment>
<organism evidence="1 2">
    <name type="scientific">Candidatus Opimibacter skivensis</name>
    <dbReference type="NCBI Taxonomy" id="2982028"/>
    <lineage>
        <taxon>Bacteria</taxon>
        <taxon>Pseudomonadati</taxon>
        <taxon>Bacteroidota</taxon>
        <taxon>Saprospiria</taxon>
        <taxon>Saprospirales</taxon>
        <taxon>Saprospiraceae</taxon>
        <taxon>Candidatus Opimibacter</taxon>
    </lineage>
</organism>
<evidence type="ECO:0000313" key="2">
    <source>
        <dbReference type="Proteomes" id="UP000808337"/>
    </source>
</evidence>
<name>A0A9D7SSD8_9BACT</name>
<protein>
    <submittedName>
        <fullName evidence="1">Glycosyl transferase</fullName>
    </submittedName>
</protein>
<gene>
    <name evidence="1" type="ORF">IPP15_00975</name>
</gene>
<dbReference type="EMBL" id="JADKGY010000001">
    <property type="protein sequence ID" value="MBK9980992.1"/>
    <property type="molecule type" value="Genomic_DNA"/>
</dbReference>
<keyword evidence="1" id="KW-0808">Transferase</keyword>